<gene>
    <name evidence="6" type="ORF">C3E79_03855</name>
</gene>
<dbReference type="NCBIfam" id="TIGR02734">
    <property type="entry name" value="crtI_fam"/>
    <property type="match status" value="1"/>
</dbReference>
<keyword evidence="2 4" id="KW-0125">Carotenoid biosynthesis</keyword>
<dbReference type="KEGG" id="clia:C3E79_03855"/>
<comment type="pathway">
    <text evidence="1 4">Carotenoid biosynthesis.</text>
</comment>
<organism evidence="6 7">
    <name type="scientific">Corynebacterium liangguodongii</name>
    <dbReference type="NCBI Taxonomy" id="2079535"/>
    <lineage>
        <taxon>Bacteria</taxon>
        <taxon>Bacillati</taxon>
        <taxon>Actinomycetota</taxon>
        <taxon>Actinomycetes</taxon>
        <taxon>Mycobacteriales</taxon>
        <taxon>Corynebacteriaceae</taxon>
        <taxon>Corynebacterium</taxon>
    </lineage>
</organism>
<feature type="region of interest" description="Disordered" evidence="5">
    <location>
        <begin position="1"/>
        <end position="45"/>
    </location>
</feature>
<dbReference type="Gene3D" id="3.50.50.60">
    <property type="entry name" value="FAD/NAD(P)-binding domain"/>
    <property type="match status" value="2"/>
</dbReference>
<reference evidence="7" key="1">
    <citation type="submission" date="2018-01" db="EMBL/GenBank/DDBJ databases">
        <authorList>
            <person name="Li J."/>
        </authorList>
    </citation>
    <scope>NUCLEOTIDE SEQUENCE [LARGE SCALE GENOMIC DNA]</scope>
    <source>
        <strain evidence="7">2184</strain>
    </source>
</reference>
<feature type="compositionally biased region" description="Low complexity" evidence="5">
    <location>
        <begin position="32"/>
        <end position="45"/>
    </location>
</feature>
<comment type="similarity">
    <text evidence="4">Belongs to the carotenoid/retinoid oxidoreductase family.</text>
</comment>
<accession>A0A2S0WD78</accession>
<dbReference type="InterPro" id="IPR014105">
    <property type="entry name" value="Carotenoid/retinoid_OxRdtase"/>
</dbReference>
<name>A0A2S0WD78_9CORY</name>
<evidence type="ECO:0000256" key="5">
    <source>
        <dbReference type="SAM" id="MobiDB-lite"/>
    </source>
</evidence>
<dbReference type="InterPro" id="IPR002937">
    <property type="entry name" value="Amino_oxidase"/>
</dbReference>
<evidence type="ECO:0000256" key="2">
    <source>
        <dbReference type="ARBA" id="ARBA00022746"/>
    </source>
</evidence>
<evidence type="ECO:0000256" key="4">
    <source>
        <dbReference type="RuleBase" id="RU362075"/>
    </source>
</evidence>
<protein>
    <submittedName>
        <fullName evidence="6">Phytoene desaturase</fullName>
    </submittedName>
</protein>
<evidence type="ECO:0000256" key="1">
    <source>
        <dbReference type="ARBA" id="ARBA00004829"/>
    </source>
</evidence>
<dbReference type="GO" id="GO:0016117">
    <property type="term" value="P:carotenoid biosynthetic process"/>
    <property type="evidence" value="ECO:0007669"/>
    <property type="project" value="UniProtKB-KW"/>
</dbReference>
<dbReference type="InterPro" id="IPR036188">
    <property type="entry name" value="FAD/NAD-bd_sf"/>
</dbReference>
<dbReference type="Proteomes" id="UP000244754">
    <property type="component" value="Chromosome"/>
</dbReference>
<dbReference type="OrthoDB" id="9774675at2"/>
<dbReference type="EMBL" id="CP026948">
    <property type="protein sequence ID" value="AWB83727.1"/>
    <property type="molecule type" value="Genomic_DNA"/>
</dbReference>
<dbReference type="PANTHER" id="PTHR43734:SF1">
    <property type="entry name" value="PHYTOENE DESATURASE"/>
    <property type="match status" value="1"/>
</dbReference>
<sequence length="579" mass="62423">MPRRGSSPRSVPSSRAPSAPSLYYRAPAAPVLPRRTPSSPSSLTLSTPPLQLRWHLHASPCQTTASSTSPPGHWGGTVAERTAIVIGAGVAGLATAALLGREGFRVTVIERLGEVGGRAGEETIDGYRFDTGPSWYLMPEAFDHFFGIFGLRASDVLDLVDLAPAYRIFPEDEEPLDVYSGRDRAIALFDAIEPGAGPTLSAYLDSAAEAYHLAVEHFLYTTFDSPRPFFSRSLRGRYLKLARLLTEGLEGVVEKKFRDRRLRQILTYPAVFLSSHPARTPSLYHLMSHTDLVEGVRYPRRGFSAVVSALASLACENGAEIRLNADVEAITYSGSSATGVRLTDGTWLLADAVVSTADLHFTETRLLPPSKRTFSDLWFAARDPGIGAVLVMLGTDKKLPQLAHHNLLFSRDWEPDFDAVFDSRDGASRSIYVSKPSATDPSTAPAGCENLFVLIPVAAAEGFGHGDLYEDVASPAVASLGDAAIDRIGSWCGIENFRDHITVARTLGPTDFASRYNAWSGGALGPAHTLRGSAFLRGRNASKKLSNLYYAGATTLPGVGVPMCLISAENVIARMGRSR</sequence>
<dbReference type="AlphaFoldDB" id="A0A2S0WD78"/>
<dbReference type="SUPFAM" id="SSF51905">
    <property type="entry name" value="FAD/NAD(P)-binding domain"/>
    <property type="match status" value="1"/>
</dbReference>
<feature type="compositionally biased region" description="Low complexity" evidence="5">
    <location>
        <begin position="1"/>
        <end position="21"/>
    </location>
</feature>
<evidence type="ECO:0000256" key="3">
    <source>
        <dbReference type="ARBA" id="ARBA00023002"/>
    </source>
</evidence>
<dbReference type="PANTHER" id="PTHR43734">
    <property type="entry name" value="PHYTOENE DESATURASE"/>
    <property type="match status" value="1"/>
</dbReference>
<proteinExistence type="inferred from homology"/>
<evidence type="ECO:0000313" key="7">
    <source>
        <dbReference type="Proteomes" id="UP000244754"/>
    </source>
</evidence>
<evidence type="ECO:0000313" key="6">
    <source>
        <dbReference type="EMBL" id="AWB83727.1"/>
    </source>
</evidence>
<dbReference type="GO" id="GO:0016491">
    <property type="term" value="F:oxidoreductase activity"/>
    <property type="evidence" value="ECO:0007669"/>
    <property type="project" value="UniProtKB-KW"/>
</dbReference>
<dbReference type="Pfam" id="PF01593">
    <property type="entry name" value="Amino_oxidase"/>
    <property type="match status" value="1"/>
</dbReference>
<keyword evidence="7" id="KW-1185">Reference proteome</keyword>
<keyword evidence="3 4" id="KW-0560">Oxidoreductase</keyword>